<evidence type="ECO:0000256" key="3">
    <source>
        <dbReference type="ARBA" id="ARBA00022843"/>
    </source>
</evidence>
<organism evidence="7 8">
    <name type="scientific">Batillaria attramentaria</name>
    <dbReference type="NCBI Taxonomy" id="370345"/>
    <lineage>
        <taxon>Eukaryota</taxon>
        <taxon>Metazoa</taxon>
        <taxon>Spiralia</taxon>
        <taxon>Lophotrochozoa</taxon>
        <taxon>Mollusca</taxon>
        <taxon>Gastropoda</taxon>
        <taxon>Caenogastropoda</taxon>
        <taxon>Sorbeoconcha</taxon>
        <taxon>Cerithioidea</taxon>
        <taxon>Batillariidae</taxon>
        <taxon>Batillaria</taxon>
    </lineage>
</organism>
<name>A0ABD0L4J2_9CAEN</name>
<comment type="subcellular location">
    <subcellularLocation>
        <location evidence="1">Nucleus</location>
    </subcellularLocation>
</comment>
<evidence type="ECO:0008006" key="9">
    <source>
        <dbReference type="Google" id="ProtNLM"/>
    </source>
</evidence>
<dbReference type="SUPFAM" id="SSF48371">
    <property type="entry name" value="ARM repeat"/>
    <property type="match status" value="1"/>
</dbReference>
<evidence type="ECO:0000256" key="6">
    <source>
        <dbReference type="SAM" id="MobiDB-lite"/>
    </source>
</evidence>
<keyword evidence="3" id="KW-0832">Ubl conjugation</keyword>
<reference evidence="7 8" key="1">
    <citation type="journal article" date="2023" name="Sci. Data">
        <title>Genome assembly of the Korean intertidal mud-creeper Batillaria attramentaria.</title>
        <authorList>
            <person name="Patra A.K."/>
            <person name="Ho P.T."/>
            <person name="Jun S."/>
            <person name="Lee S.J."/>
            <person name="Kim Y."/>
            <person name="Won Y.J."/>
        </authorList>
    </citation>
    <scope>NUCLEOTIDE SEQUENCE [LARGE SCALE GENOMIC DNA]</scope>
    <source>
        <strain evidence="7">Wonlab-2016</strain>
    </source>
</reference>
<feature type="compositionally biased region" description="Basic and acidic residues" evidence="6">
    <location>
        <begin position="797"/>
        <end position="811"/>
    </location>
</feature>
<dbReference type="Pfam" id="PF14631">
    <property type="entry name" value="FancD2"/>
    <property type="match status" value="3"/>
</dbReference>
<keyword evidence="2" id="KW-1017">Isopeptide bond</keyword>
<proteinExistence type="inferred from homology"/>
<feature type="region of interest" description="Disordered" evidence="6">
    <location>
        <begin position="1305"/>
        <end position="1358"/>
    </location>
</feature>
<feature type="region of interest" description="Disordered" evidence="6">
    <location>
        <begin position="757"/>
        <end position="811"/>
    </location>
</feature>
<comment type="similarity">
    <text evidence="5">Belongs to the Fanconi anemia protein FANCD2 family.</text>
</comment>
<dbReference type="Proteomes" id="UP001519460">
    <property type="component" value="Unassembled WGS sequence"/>
</dbReference>
<dbReference type="PANTHER" id="PTHR32086:SF0">
    <property type="entry name" value="FANCONI ANEMIA GROUP D2 PROTEIN"/>
    <property type="match status" value="1"/>
</dbReference>
<protein>
    <recommendedName>
        <fullName evidence="9">Fanconi anemia group D2 protein</fullName>
    </recommendedName>
</protein>
<evidence type="ECO:0000313" key="7">
    <source>
        <dbReference type="EMBL" id="KAK7493947.1"/>
    </source>
</evidence>
<dbReference type="InterPro" id="IPR016024">
    <property type="entry name" value="ARM-type_fold"/>
</dbReference>
<dbReference type="EMBL" id="JACVVK020000088">
    <property type="protein sequence ID" value="KAK7493947.1"/>
    <property type="molecule type" value="Genomic_DNA"/>
</dbReference>
<gene>
    <name evidence="7" type="ORF">BaRGS_00014829</name>
</gene>
<dbReference type="PANTHER" id="PTHR32086">
    <property type="entry name" value="FANCONI ANEMIA GROUP D2 PROTEIN"/>
    <property type="match status" value="1"/>
</dbReference>
<evidence type="ECO:0000256" key="1">
    <source>
        <dbReference type="ARBA" id="ARBA00004123"/>
    </source>
</evidence>
<dbReference type="GO" id="GO:0005634">
    <property type="term" value="C:nucleus"/>
    <property type="evidence" value="ECO:0007669"/>
    <property type="project" value="UniProtKB-SubCell"/>
</dbReference>
<comment type="caution">
    <text evidence="7">The sequence shown here is derived from an EMBL/GenBank/DDBJ whole genome shotgun (WGS) entry which is preliminary data.</text>
</comment>
<evidence type="ECO:0000256" key="2">
    <source>
        <dbReference type="ARBA" id="ARBA00022499"/>
    </source>
</evidence>
<sequence>YTVTMPSNATKSKSLFAMLTKEAGLHLKDGCERNEISVDKAVFQKKISLSLKRCQGDVGEVLDEFLEGFSEYIEDSYRFHKSLLPTYTTADCDSARSKVQDSAVRILLGVEIVQPFLIRNLLEKLPEFSQDDNMLLELLEATDIEVQREIIGALPAVVDDSDHVAVATKLKDMLVSKTQLTVIILDALACLDLNPDLLTQVRVAATQALHSVDAENLPVVLKFLLRTASAADLMEVVGEIRSGLDLASVVVAGKNTLSRNSHAKRGSEDRHRDSEMLIVDTIQSGIQFQRGAADVWLKTIDGVKEKLKVLDLVVLLILHQTNRRKSVESLVRNKIRSGAFSETLLQTAFSNNSQVLQGKFKAVLSVAEVLLRSPEVALCYMGHVLYKQAFCWFDTFSRQEIVANLVMHLGSGNVDEMDASLDVLASLVEQHLAAMAPYAVFFKRLLDFQQQSLSLLCLRKLFSMLARLAFTASHDPALIQDDLHMVIRKLISSLDLNAGSEPVGELSDAKLQEVVSLLTMLRDGSGRLPGAAALFLDELAAIVAHGSLHPKVEAWISENMTDMFQENFVVDVEEDHSSDSTVPMSAQFCLNDKEESDIVINLLPLVSNELMDAKSPGSARAHEGHVYSVCLSPHFHLVQTCERRQQAGNMEGIDALLGCPVYLPDEDVYSKIESLSVPDKDVVCTSLFHCINWFREVVNAFASQADVEMKGKVIERLHDITHLMEVLAKCLSAHPQYTPPLLGLGADESNGQQVLATTATKGKAGGEKKRAGRKRKRAGKENDKGDDGTQDITDVTQSEKDTQAEDGAQEHGKKVEDYLAAFSSCFRELELDVFYILHTGPIVQASLDTELHTKRTHEVRIQSTQLQFLLEDLVKKLNHSLIATANKRRSFPKAKSSGKSCFSSLDQKSAEQVAKFTVDMLPALCSQLETASAFFQALVADNDGVVDGPGSHTPEAVRMATCLQLLLQSLLALFSWNGFLLAHNRHLLKDALSVLVGRVNMTGPTQQSMAELLRGAFQYVEKFAETVPTLAAATILIRLLTVLASKSEEEALQHRLADLARKMLEREWRDASGQPEKGAACNEQLQVLVRTWVANSPDPTQPMQTIADTGMGQLLQAGRQASSTTFATLTRSSFCVFLRVVLTELVENVKHIEPLKRTDGRQIQEERLLSWGVAVRILLMAVSVVKEINSRAGIAACLKSGRQFVEVFLQRGMPVLDATFTSHSADVQSLLRTLQQSTRALQNMCGHAKRTQDVSQVNQVPVLKRALERLVLRVKHMLTLNNCQRAFWMGNLKNKTLKGEEILSQAAEDTESQAESNVEEEEEEALPDDDDSEVEMDTAETTEATSEDSGDGSYSQMY</sequence>
<evidence type="ECO:0000256" key="4">
    <source>
        <dbReference type="ARBA" id="ARBA00023242"/>
    </source>
</evidence>
<evidence type="ECO:0000313" key="8">
    <source>
        <dbReference type="Proteomes" id="UP001519460"/>
    </source>
</evidence>
<evidence type="ECO:0000256" key="5">
    <source>
        <dbReference type="ARBA" id="ARBA00093456"/>
    </source>
</evidence>
<keyword evidence="4" id="KW-0539">Nucleus</keyword>
<keyword evidence="8" id="KW-1185">Reference proteome</keyword>
<dbReference type="InterPro" id="IPR029448">
    <property type="entry name" value="FANCD2"/>
</dbReference>
<feature type="non-terminal residue" evidence="7">
    <location>
        <position position="1"/>
    </location>
</feature>
<accession>A0ABD0L4J2</accession>
<feature type="compositionally biased region" description="Acidic residues" evidence="6">
    <location>
        <begin position="1308"/>
        <end position="1350"/>
    </location>
</feature>